<dbReference type="AlphaFoldDB" id="A0A2H1L4K6"/>
<organism evidence="2 3">
    <name type="scientific">Brevibacterium jeotgali</name>
    <dbReference type="NCBI Taxonomy" id="1262550"/>
    <lineage>
        <taxon>Bacteria</taxon>
        <taxon>Bacillati</taxon>
        <taxon>Actinomycetota</taxon>
        <taxon>Actinomycetes</taxon>
        <taxon>Micrococcales</taxon>
        <taxon>Brevibacteriaceae</taxon>
        <taxon>Brevibacterium</taxon>
    </lineage>
</organism>
<reference evidence="3" key="1">
    <citation type="submission" date="2017-03" db="EMBL/GenBank/DDBJ databases">
        <authorList>
            <person name="Monnet C."/>
        </authorList>
    </citation>
    <scope>NUCLEOTIDE SEQUENCE [LARGE SCALE GENOMIC DNA]</scope>
    <source>
        <strain evidence="3">SJ5-8</strain>
    </source>
</reference>
<keyword evidence="1" id="KW-0812">Transmembrane</keyword>
<protein>
    <submittedName>
        <fullName evidence="2">Uncharacterized protein</fullName>
    </submittedName>
</protein>
<dbReference type="OrthoDB" id="4808514at2"/>
<evidence type="ECO:0000313" key="2">
    <source>
        <dbReference type="EMBL" id="SMY11831.1"/>
    </source>
</evidence>
<dbReference type="RefSeq" id="WP_101588771.1">
    <property type="nucleotide sequence ID" value="NZ_FXZM01000005.1"/>
</dbReference>
<accession>A0A2H1L4K6</accession>
<name>A0A2H1L4K6_9MICO</name>
<evidence type="ECO:0000313" key="3">
    <source>
        <dbReference type="Proteomes" id="UP000234462"/>
    </source>
</evidence>
<evidence type="ECO:0000256" key="1">
    <source>
        <dbReference type="SAM" id="Phobius"/>
    </source>
</evidence>
<keyword evidence="1" id="KW-0472">Membrane</keyword>
<dbReference type="EMBL" id="FXZM01000005">
    <property type="protein sequence ID" value="SMY11831.1"/>
    <property type="molecule type" value="Genomic_DNA"/>
</dbReference>
<sequence length="171" mass="18550">MMNLGVLLFIVMAVGSLVVFGLAIVLVLMMIRRSRPGRAAVPAHVDALPGSVGSAVVTVVPRSPGLRTKEGDLRRVSVVIDVDGPRGSGQITDQPVKPEYLPWALRRRLFSLSPFRYGDLQLNLEGEDVRNRAAEQARAGGFRFPLDPPLPVSVVHPGDDGARPVWRIEGQ</sequence>
<gene>
    <name evidence="2" type="ORF">BJEO58_01422</name>
</gene>
<dbReference type="Proteomes" id="UP000234462">
    <property type="component" value="Unassembled WGS sequence"/>
</dbReference>
<proteinExistence type="predicted"/>
<keyword evidence="3" id="KW-1185">Reference proteome</keyword>
<feature type="transmembrane region" description="Helical" evidence="1">
    <location>
        <begin position="6"/>
        <end position="28"/>
    </location>
</feature>
<keyword evidence="1" id="KW-1133">Transmembrane helix</keyword>